<dbReference type="Proteomes" id="UP000602510">
    <property type="component" value="Unassembled WGS sequence"/>
</dbReference>
<comment type="domain">
    <text evidence="5">The RxLR-dEER motif acts to carry the protein into the host cell cytoplasm through binding to cell surface phosphatidylinositol-3-phosphate.</text>
</comment>
<name>A0A833W7W3_PHYIN</name>
<comment type="function">
    <text evidence="5">Effector that suppresses plant defense responses during pathogen infection.</text>
</comment>
<evidence type="ECO:0000256" key="5">
    <source>
        <dbReference type="RuleBase" id="RU367124"/>
    </source>
</evidence>
<feature type="signal peptide" evidence="5">
    <location>
        <begin position="1"/>
        <end position="25"/>
    </location>
</feature>
<feature type="chain" id="PRO_5033092814" description="RxLR effector protein" evidence="5">
    <location>
        <begin position="26"/>
        <end position="71"/>
    </location>
</feature>
<dbReference type="EMBL" id="WSZM01000505">
    <property type="protein sequence ID" value="KAF4032167.1"/>
    <property type="molecule type" value="Genomic_DNA"/>
</dbReference>
<evidence type="ECO:0000256" key="4">
    <source>
        <dbReference type="ARBA" id="ARBA00022729"/>
    </source>
</evidence>
<keyword evidence="10" id="KW-1185">Reference proteome</keyword>
<evidence type="ECO:0000313" key="8">
    <source>
        <dbReference type="EMBL" id="KAF4127825.1"/>
    </source>
</evidence>
<evidence type="ECO:0000313" key="9">
    <source>
        <dbReference type="EMBL" id="KAF4127826.1"/>
    </source>
</evidence>
<accession>A0A833W7W3</accession>
<keyword evidence="4 5" id="KW-0732">Signal</keyword>
<comment type="caution">
    <text evidence="7">The sequence shown here is derived from an EMBL/GenBank/DDBJ whole genome shotgun (WGS) entry which is preliminary data.</text>
</comment>
<gene>
    <name evidence="7" type="ORF">GN244_ATG15936</name>
    <name evidence="8" type="ORF">GN958_ATG23056</name>
    <name evidence="9" type="ORF">GN958_ATG23057</name>
</gene>
<proteinExistence type="inferred from homology"/>
<dbReference type="Pfam" id="PF16810">
    <property type="entry name" value="RXLR"/>
    <property type="match status" value="1"/>
</dbReference>
<protein>
    <recommendedName>
        <fullName evidence="5">RxLR effector protein</fullName>
    </recommendedName>
</protein>
<evidence type="ECO:0000313" key="10">
    <source>
        <dbReference type="Proteomes" id="UP000602510"/>
    </source>
</evidence>
<organism evidence="7 10">
    <name type="scientific">Phytophthora infestans</name>
    <name type="common">Potato late blight agent</name>
    <name type="synonym">Botrytis infestans</name>
    <dbReference type="NCBI Taxonomy" id="4787"/>
    <lineage>
        <taxon>Eukaryota</taxon>
        <taxon>Sar</taxon>
        <taxon>Stramenopiles</taxon>
        <taxon>Oomycota</taxon>
        <taxon>Peronosporomycetes</taxon>
        <taxon>Peronosporales</taxon>
        <taxon>Peronosporaceae</taxon>
        <taxon>Phytophthora</taxon>
    </lineage>
</organism>
<sequence length="71" mass="7708">MRLFNFTVVALAAVLLASDTALSDADPTSVSNVDIAHTSHALARNDKKFLRSHQTTDGKNKIMGHANEERS</sequence>
<dbReference type="EMBL" id="JAACNO010003221">
    <property type="protein sequence ID" value="KAF4127826.1"/>
    <property type="molecule type" value="Genomic_DNA"/>
</dbReference>
<feature type="region of interest" description="Disordered" evidence="6">
    <location>
        <begin position="48"/>
        <end position="71"/>
    </location>
</feature>
<dbReference type="EMBL" id="JAACNO010003221">
    <property type="protein sequence ID" value="KAF4127825.1"/>
    <property type="molecule type" value="Genomic_DNA"/>
</dbReference>
<keyword evidence="3 5" id="KW-0964">Secreted</keyword>
<evidence type="ECO:0000256" key="2">
    <source>
        <dbReference type="ARBA" id="ARBA00010400"/>
    </source>
</evidence>
<evidence type="ECO:0000313" key="7">
    <source>
        <dbReference type="EMBL" id="KAF4032167.1"/>
    </source>
</evidence>
<dbReference type="Proteomes" id="UP000704712">
    <property type="component" value="Unassembled WGS sequence"/>
</dbReference>
<evidence type="ECO:0000256" key="1">
    <source>
        <dbReference type="ARBA" id="ARBA00004613"/>
    </source>
</evidence>
<evidence type="ECO:0000256" key="6">
    <source>
        <dbReference type="SAM" id="MobiDB-lite"/>
    </source>
</evidence>
<dbReference type="InterPro" id="IPR031825">
    <property type="entry name" value="RXLR"/>
</dbReference>
<evidence type="ECO:0000256" key="3">
    <source>
        <dbReference type="ARBA" id="ARBA00022525"/>
    </source>
</evidence>
<dbReference type="GO" id="GO:0005576">
    <property type="term" value="C:extracellular region"/>
    <property type="evidence" value="ECO:0007669"/>
    <property type="project" value="UniProtKB-SubCell"/>
</dbReference>
<dbReference type="AlphaFoldDB" id="A0A833W7W3"/>
<reference evidence="7" key="1">
    <citation type="submission" date="2020-04" db="EMBL/GenBank/DDBJ databases">
        <title>Hybrid Assembly of Korean Phytophthora infestans isolates.</title>
        <authorList>
            <person name="Prokchorchik M."/>
            <person name="Lee Y."/>
            <person name="Seo J."/>
            <person name="Cho J.-H."/>
            <person name="Park Y.-E."/>
            <person name="Jang D.-C."/>
            <person name="Im J.-S."/>
            <person name="Choi J.-G."/>
            <person name="Park H.-J."/>
            <person name="Lee G.-B."/>
            <person name="Lee Y.-G."/>
            <person name="Hong S.-Y."/>
            <person name="Cho K."/>
            <person name="Sohn K.H."/>
        </authorList>
    </citation>
    <scope>NUCLEOTIDE SEQUENCE</scope>
    <source>
        <strain evidence="7">KR_1_A1</strain>
        <strain evidence="8">KR_2_A2</strain>
    </source>
</reference>
<comment type="subcellular location">
    <subcellularLocation>
        <location evidence="1 5">Secreted</location>
    </subcellularLocation>
</comment>
<comment type="similarity">
    <text evidence="2 5">Belongs to the RxLR effector family.</text>
</comment>